<dbReference type="Pfam" id="PF02362">
    <property type="entry name" value="B3"/>
    <property type="match status" value="1"/>
</dbReference>
<dbReference type="PANTHER" id="PTHR31391">
    <property type="entry name" value="B3 DOMAIN-CONTAINING PROTEIN OS11G0197600-RELATED"/>
    <property type="match status" value="1"/>
</dbReference>
<gene>
    <name evidence="7" type="ORF">RGQ29_000489</name>
</gene>
<dbReference type="GO" id="GO:0003677">
    <property type="term" value="F:DNA binding"/>
    <property type="evidence" value="ECO:0007669"/>
    <property type="project" value="UniProtKB-KW"/>
</dbReference>
<feature type="domain" description="TF-B3" evidence="6">
    <location>
        <begin position="123"/>
        <end position="230"/>
    </location>
</feature>
<dbReference type="Proteomes" id="UP001324115">
    <property type="component" value="Unassembled WGS sequence"/>
</dbReference>
<dbReference type="CDD" id="cd10017">
    <property type="entry name" value="B3_DNA"/>
    <property type="match status" value="1"/>
</dbReference>
<evidence type="ECO:0000313" key="7">
    <source>
        <dbReference type="EMBL" id="KAK4606238.1"/>
    </source>
</evidence>
<evidence type="ECO:0000256" key="3">
    <source>
        <dbReference type="ARBA" id="ARBA00023125"/>
    </source>
</evidence>
<comment type="caution">
    <text evidence="7">The sequence shown here is derived from an EMBL/GenBank/DDBJ whole genome shotgun (WGS) entry which is preliminary data.</text>
</comment>
<proteinExistence type="predicted"/>
<dbReference type="EMBL" id="JAXUIC010000001">
    <property type="protein sequence ID" value="KAK4606238.1"/>
    <property type="molecule type" value="Genomic_DNA"/>
</dbReference>
<dbReference type="PROSITE" id="PS50863">
    <property type="entry name" value="B3"/>
    <property type="match status" value="1"/>
</dbReference>
<dbReference type="Gene3D" id="2.40.330.10">
    <property type="entry name" value="DNA-binding pseudobarrel domain"/>
    <property type="match status" value="1"/>
</dbReference>
<evidence type="ECO:0000256" key="5">
    <source>
        <dbReference type="ARBA" id="ARBA00023242"/>
    </source>
</evidence>
<dbReference type="InterPro" id="IPR003340">
    <property type="entry name" value="B3_DNA-bd"/>
</dbReference>
<evidence type="ECO:0000256" key="1">
    <source>
        <dbReference type="ARBA" id="ARBA00004123"/>
    </source>
</evidence>
<evidence type="ECO:0000256" key="2">
    <source>
        <dbReference type="ARBA" id="ARBA00023015"/>
    </source>
</evidence>
<protein>
    <recommendedName>
        <fullName evidence="6">TF-B3 domain-containing protein</fullName>
    </recommendedName>
</protein>
<reference evidence="7 8" key="1">
    <citation type="journal article" date="2023" name="G3 (Bethesda)">
        <title>A haplotype-resolved chromosome-scale genome for Quercus rubra L. provides insights into the genetics of adaptive traits for red oak species.</title>
        <authorList>
            <person name="Kapoor B."/>
            <person name="Jenkins J."/>
            <person name="Schmutz J."/>
            <person name="Zhebentyayeva T."/>
            <person name="Kuelheim C."/>
            <person name="Coggeshall M."/>
            <person name="Heim C."/>
            <person name="Lasky J.R."/>
            <person name="Leites L."/>
            <person name="Islam-Faridi N."/>
            <person name="Romero-Severson J."/>
            <person name="DeLeo V.L."/>
            <person name="Lucas S.M."/>
            <person name="Lazic D."/>
            <person name="Gailing O."/>
            <person name="Carlson J."/>
            <person name="Staton M."/>
        </authorList>
    </citation>
    <scope>NUCLEOTIDE SEQUENCE [LARGE SCALE GENOMIC DNA]</scope>
    <source>
        <strain evidence="7">Pseudo-F2</strain>
    </source>
</reference>
<evidence type="ECO:0000256" key="4">
    <source>
        <dbReference type="ARBA" id="ARBA00023163"/>
    </source>
</evidence>
<sequence>MGHLLVFRYDENSQFDVLIFDATATEIDYPLDDQLQGRRMEDNQSDDDSLEIMDGFTRGEGSRSTHRVGGNRVGCISSPLVKPEFDCNVDNVSFPHDQCPKKDGGVAENLLRANSFKSENPLFTIIIHPSYINGKDCVSLPQGIINYLPRKAFTKDYTKGSILTMQLQVVDRLWPVKLYIYEQSVGSSCVISAGWSAFARENTLQVGDVCVFELILRDDVMLKVHIFRCLN</sequence>
<organism evidence="7 8">
    <name type="scientific">Quercus rubra</name>
    <name type="common">Northern red oak</name>
    <name type="synonym">Quercus borealis</name>
    <dbReference type="NCBI Taxonomy" id="3512"/>
    <lineage>
        <taxon>Eukaryota</taxon>
        <taxon>Viridiplantae</taxon>
        <taxon>Streptophyta</taxon>
        <taxon>Embryophyta</taxon>
        <taxon>Tracheophyta</taxon>
        <taxon>Spermatophyta</taxon>
        <taxon>Magnoliopsida</taxon>
        <taxon>eudicotyledons</taxon>
        <taxon>Gunneridae</taxon>
        <taxon>Pentapetalae</taxon>
        <taxon>rosids</taxon>
        <taxon>fabids</taxon>
        <taxon>Fagales</taxon>
        <taxon>Fagaceae</taxon>
        <taxon>Quercus</taxon>
    </lineage>
</organism>
<dbReference type="GO" id="GO:0005634">
    <property type="term" value="C:nucleus"/>
    <property type="evidence" value="ECO:0007669"/>
    <property type="project" value="UniProtKB-SubCell"/>
</dbReference>
<evidence type="ECO:0000259" key="6">
    <source>
        <dbReference type="PROSITE" id="PS50863"/>
    </source>
</evidence>
<dbReference type="AlphaFoldDB" id="A0AAN7G4M2"/>
<dbReference type="PANTHER" id="PTHR31391:SF143">
    <property type="entry name" value="B3 DNA-BINDING DOMAIN PROTEIN"/>
    <property type="match status" value="1"/>
</dbReference>
<keyword evidence="4" id="KW-0804">Transcription</keyword>
<evidence type="ECO:0000313" key="8">
    <source>
        <dbReference type="Proteomes" id="UP001324115"/>
    </source>
</evidence>
<keyword evidence="8" id="KW-1185">Reference proteome</keyword>
<dbReference type="InterPro" id="IPR044837">
    <property type="entry name" value="REM16-like"/>
</dbReference>
<keyword evidence="2" id="KW-0805">Transcription regulation</keyword>
<dbReference type="SMART" id="SM01019">
    <property type="entry name" value="B3"/>
    <property type="match status" value="1"/>
</dbReference>
<accession>A0AAN7G4M2</accession>
<keyword evidence="3" id="KW-0238">DNA-binding</keyword>
<name>A0AAN7G4M2_QUERU</name>
<dbReference type="SUPFAM" id="SSF101936">
    <property type="entry name" value="DNA-binding pseudobarrel domain"/>
    <property type="match status" value="1"/>
</dbReference>
<dbReference type="InterPro" id="IPR015300">
    <property type="entry name" value="DNA-bd_pseudobarrel_sf"/>
</dbReference>
<keyword evidence="5" id="KW-0539">Nucleus</keyword>
<comment type="subcellular location">
    <subcellularLocation>
        <location evidence="1">Nucleus</location>
    </subcellularLocation>
</comment>